<dbReference type="AlphaFoldDB" id="A0A0P6YHQ0"/>
<dbReference type="EMBL" id="LGKP01000014">
    <property type="protein sequence ID" value="KPL89984.1"/>
    <property type="molecule type" value="Genomic_DNA"/>
</dbReference>
<dbReference type="Proteomes" id="UP000050277">
    <property type="component" value="Unassembled WGS sequence"/>
</dbReference>
<dbReference type="RefSeq" id="WP_054534013.1">
    <property type="nucleotide sequence ID" value="NZ_LGKP01000014.1"/>
</dbReference>
<sequence length="72" mass="8073">MKRITTPIKLFFIESIAAVVVWVHLLGQWLRESLPIVLLVIPFVLGWLVGVVVSVFVWVIAAGIEGYRSGRL</sequence>
<accession>A0A0P6YHQ0</accession>
<proteinExistence type="predicted"/>
<keyword evidence="1" id="KW-0472">Membrane</keyword>
<gene>
    <name evidence="2" type="ORF">SE18_08495</name>
</gene>
<feature type="transmembrane region" description="Helical" evidence="1">
    <location>
        <begin position="12"/>
        <end position="30"/>
    </location>
</feature>
<name>A0A0P6YHQ0_9CHLR</name>
<keyword evidence="1" id="KW-1133">Transmembrane helix</keyword>
<dbReference type="STRING" id="70996.SE18_08495"/>
<evidence type="ECO:0000256" key="1">
    <source>
        <dbReference type="SAM" id="Phobius"/>
    </source>
</evidence>
<reference evidence="2 3" key="1">
    <citation type="submission" date="2015-07" db="EMBL/GenBank/DDBJ databases">
        <title>Whole genome sequence of Herpetosiphon geysericola DSM 7119.</title>
        <authorList>
            <person name="Hemp J."/>
            <person name="Ward L.M."/>
            <person name="Pace L.A."/>
            <person name="Fischer W.W."/>
        </authorList>
    </citation>
    <scope>NUCLEOTIDE SEQUENCE [LARGE SCALE GENOMIC DNA]</scope>
    <source>
        <strain evidence="2 3">DSM 7119</strain>
    </source>
</reference>
<dbReference type="OrthoDB" id="9926388at2"/>
<feature type="transmembrane region" description="Helical" evidence="1">
    <location>
        <begin position="36"/>
        <end position="64"/>
    </location>
</feature>
<comment type="caution">
    <text evidence="2">The sequence shown here is derived from an EMBL/GenBank/DDBJ whole genome shotgun (WGS) entry which is preliminary data.</text>
</comment>
<organism evidence="2 3">
    <name type="scientific">Herpetosiphon geysericola</name>
    <dbReference type="NCBI Taxonomy" id="70996"/>
    <lineage>
        <taxon>Bacteria</taxon>
        <taxon>Bacillati</taxon>
        <taxon>Chloroflexota</taxon>
        <taxon>Chloroflexia</taxon>
        <taxon>Herpetosiphonales</taxon>
        <taxon>Herpetosiphonaceae</taxon>
        <taxon>Herpetosiphon</taxon>
    </lineage>
</organism>
<protein>
    <submittedName>
        <fullName evidence="2">Uncharacterized protein</fullName>
    </submittedName>
</protein>
<keyword evidence="1" id="KW-0812">Transmembrane</keyword>
<keyword evidence="3" id="KW-1185">Reference proteome</keyword>
<evidence type="ECO:0000313" key="3">
    <source>
        <dbReference type="Proteomes" id="UP000050277"/>
    </source>
</evidence>
<evidence type="ECO:0000313" key="2">
    <source>
        <dbReference type="EMBL" id="KPL89984.1"/>
    </source>
</evidence>